<dbReference type="AlphaFoldDB" id="A0A2R4XNH5"/>
<gene>
    <name evidence="1" type="ORF">DBV39_18290</name>
</gene>
<reference evidence="1 2" key="1">
    <citation type="submission" date="2018-04" db="EMBL/GenBank/DDBJ databases">
        <title>Bordetella sp. HZ20 isolated from seawater.</title>
        <authorList>
            <person name="Sun C."/>
        </authorList>
    </citation>
    <scope>NUCLEOTIDE SEQUENCE [LARGE SCALE GENOMIC DNA]</scope>
    <source>
        <strain evidence="1 2">HZ20</strain>
    </source>
</reference>
<dbReference type="EMBL" id="CP028901">
    <property type="protein sequence ID" value="AWB35367.1"/>
    <property type="molecule type" value="Genomic_DNA"/>
</dbReference>
<evidence type="ECO:0000313" key="2">
    <source>
        <dbReference type="Proteomes" id="UP000244571"/>
    </source>
</evidence>
<accession>A0A2R4XNH5</accession>
<dbReference type="KEGG" id="boz:DBV39_18290"/>
<dbReference type="Proteomes" id="UP000244571">
    <property type="component" value="Chromosome"/>
</dbReference>
<protein>
    <submittedName>
        <fullName evidence="1">Uncharacterized protein</fullName>
    </submittedName>
</protein>
<keyword evidence="2" id="KW-1185">Reference proteome</keyword>
<name>A0A2R4XNH5_9BURK</name>
<evidence type="ECO:0000313" key="1">
    <source>
        <dbReference type="EMBL" id="AWB35367.1"/>
    </source>
</evidence>
<sequence length="85" mass="8973">MAVISPNTSPVTRVAGLADCQSIRDQARLSVASDQSEQFKPNLAICSDDFFGCRSSAVFQHLEGVTPAGASKPFRQTNASVMSPA</sequence>
<organism evidence="1 2">
    <name type="scientific">Orrella marina</name>
    <dbReference type="NCBI Taxonomy" id="2163011"/>
    <lineage>
        <taxon>Bacteria</taxon>
        <taxon>Pseudomonadati</taxon>
        <taxon>Pseudomonadota</taxon>
        <taxon>Betaproteobacteria</taxon>
        <taxon>Burkholderiales</taxon>
        <taxon>Alcaligenaceae</taxon>
        <taxon>Orrella</taxon>
    </lineage>
</organism>
<proteinExistence type="predicted"/>